<gene>
    <name evidence="2" type="ORF">KDK92_04325</name>
</gene>
<keyword evidence="1" id="KW-0812">Transmembrane</keyword>
<evidence type="ECO:0000313" key="3">
    <source>
        <dbReference type="Proteomes" id="UP001056429"/>
    </source>
</evidence>
<protein>
    <recommendedName>
        <fullName evidence="4">PQ-loop repeat-containing protein</fullName>
    </recommendedName>
</protein>
<keyword evidence="3" id="KW-1185">Reference proteome</keyword>
<sequence length="92" mass="10758">MIFEILMLICFGAAWPLSIYKSYTSKSVEGKSVAFLFVLLVGYVFGILHKFFYSFDNVIYLYILNFVMVSIDTALYFRSKKYMEKSNSTLDR</sequence>
<reference evidence="2" key="1">
    <citation type="journal article" date="2021" name="mSystems">
        <title>Bacteria and Archaea Synergistically Convert Glycine Betaine to Biogenic Methane in the Formosa Cold Seep of the South China Sea.</title>
        <authorList>
            <person name="Li L."/>
            <person name="Zhang W."/>
            <person name="Zhang S."/>
            <person name="Song L."/>
            <person name="Sun Q."/>
            <person name="Zhang H."/>
            <person name="Xiang H."/>
            <person name="Dong X."/>
        </authorList>
    </citation>
    <scope>NUCLEOTIDE SEQUENCE</scope>
    <source>
        <strain evidence="2">ZWT</strain>
    </source>
</reference>
<feature type="transmembrane region" description="Helical" evidence="1">
    <location>
        <begin position="6"/>
        <end position="23"/>
    </location>
</feature>
<feature type="transmembrane region" description="Helical" evidence="1">
    <location>
        <begin position="35"/>
        <end position="53"/>
    </location>
</feature>
<name>A0A9J6NY20_9CLOT</name>
<feature type="transmembrane region" description="Helical" evidence="1">
    <location>
        <begin position="59"/>
        <end position="77"/>
    </location>
</feature>
<comment type="caution">
    <text evidence="2">The sequence shown here is derived from an EMBL/GenBank/DDBJ whole genome shotgun (WGS) entry which is preliminary data.</text>
</comment>
<reference evidence="2" key="2">
    <citation type="submission" date="2021-04" db="EMBL/GenBank/DDBJ databases">
        <authorList>
            <person name="Dong X."/>
        </authorList>
    </citation>
    <scope>NUCLEOTIDE SEQUENCE</scope>
    <source>
        <strain evidence="2">ZWT</strain>
    </source>
</reference>
<dbReference type="EMBL" id="JAGSOJ010000001">
    <property type="protein sequence ID" value="MCM1988956.1"/>
    <property type="molecule type" value="Genomic_DNA"/>
</dbReference>
<dbReference type="AlphaFoldDB" id="A0A9J6NY20"/>
<proteinExistence type="predicted"/>
<dbReference type="GO" id="GO:0016020">
    <property type="term" value="C:membrane"/>
    <property type="evidence" value="ECO:0007669"/>
    <property type="project" value="UniProtKB-SubCell"/>
</dbReference>
<dbReference type="Proteomes" id="UP001056429">
    <property type="component" value="Unassembled WGS sequence"/>
</dbReference>
<keyword evidence="1" id="KW-1133">Transmembrane helix</keyword>
<evidence type="ECO:0008006" key="4">
    <source>
        <dbReference type="Google" id="ProtNLM"/>
    </source>
</evidence>
<dbReference type="RefSeq" id="WP_250857822.1">
    <property type="nucleotide sequence ID" value="NZ_JAGSOJ010000001.1"/>
</dbReference>
<evidence type="ECO:0000256" key="1">
    <source>
        <dbReference type="SAM" id="Phobius"/>
    </source>
</evidence>
<evidence type="ECO:0000313" key="2">
    <source>
        <dbReference type="EMBL" id="MCM1988956.1"/>
    </source>
</evidence>
<organism evidence="2 3">
    <name type="scientific">Oceanirhabdus seepicola</name>
    <dbReference type="NCBI Taxonomy" id="2828781"/>
    <lineage>
        <taxon>Bacteria</taxon>
        <taxon>Bacillati</taxon>
        <taxon>Bacillota</taxon>
        <taxon>Clostridia</taxon>
        <taxon>Eubacteriales</taxon>
        <taxon>Clostridiaceae</taxon>
        <taxon>Oceanirhabdus</taxon>
    </lineage>
</organism>
<keyword evidence="1" id="KW-0472">Membrane</keyword>
<accession>A0A9J6NY20</accession>